<sequence>MEQLALGVIAPPTPRPSRHTSRIQAAEAPGNVLCIFQTNPGGLVVRKLKTVSHHF</sequence>
<evidence type="ECO:0000313" key="2">
    <source>
        <dbReference type="Proteomes" id="UP000035880"/>
    </source>
</evidence>
<name>A0A0J9TSZ3_DROSI</name>
<dbReference type="AlphaFoldDB" id="A0A0J9TSZ3"/>
<dbReference type="EMBL" id="CM002910">
    <property type="protein sequence ID" value="KMY91400.1"/>
    <property type="molecule type" value="Genomic_DNA"/>
</dbReference>
<proteinExistence type="predicted"/>
<reference evidence="1 2" key="1">
    <citation type="journal article" date="2013" name="Genome Res.">
        <title>A second-generation assembly of the Drosophila simulans genome provides new insights into patterns of lineage-specific divergence.</title>
        <authorList>
            <person name="Hu T.T."/>
            <person name="Eisen M.B."/>
            <person name="Thornton K.R."/>
            <person name="Andolfatto P."/>
        </authorList>
    </citation>
    <scope>NUCLEOTIDE SEQUENCE [LARGE SCALE GENOMIC DNA]</scope>
    <source>
        <strain evidence="2">w501</strain>
    </source>
</reference>
<gene>
    <name evidence="1" type="primary">Dsim\GD26973</name>
    <name evidence="1" type="ORF">Dsimw501_GD26973</name>
</gene>
<dbReference type="Proteomes" id="UP000035880">
    <property type="component" value="Chromosome 2L"/>
</dbReference>
<organism evidence="1 2">
    <name type="scientific">Drosophila simulans</name>
    <name type="common">Fruit fly</name>
    <dbReference type="NCBI Taxonomy" id="7240"/>
    <lineage>
        <taxon>Eukaryota</taxon>
        <taxon>Metazoa</taxon>
        <taxon>Ecdysozoa</taxon>
        <taxon>Arthropoda</taxon>
        <taxon>Hexapoda</taxon>
        <taxon>Insecta</taxon>
        <taxon>Pterygota</taxon>
        <taxon>Neoptera</taxon>
        <taxon>Endopterygota</taxon>
        <taxon>Diptera</taxon>
        <taxon>Brachycera</taxon>
        <taxon>Muscomorpha</taxon>
        <taxon>Ephydroidea</taxon>
        <taxon>Drosophilidae</taxon>
        <taxon>Drosophila</taxon>
        <taxon>Sophophora</taxon>
    </lineage>
</organism>
<protein>
    <submittedName>
        <fullName evidence="1">Uncharacterized protein, isoform B</fullName>
    </submittedName>
</protein>
<evidence type="ECO:0000313" key="1">
    <source>
        <dbReference type="EMBL" id="KMY91400.1"/>
    </source>
</evidence>
<accession>A0A0J9TSZ3</accession>